<name>K9ULX4_CHAP6</name>
<dbReference type="AlphaFoldDB" id="K9ULX4"/>
<protein>
    <submittedName>
        <fullName evidence="1">Uncharacterized protein</fullName>
    </submittedName>
</protein>
<organism evidence="1 2">
    <name type="scientific">Chamaesiphon minutus (strain ATCC 27169 / PCC 6605)</name>
    <dbReference type="NCBI Taxonomy" id="1173020"/>
    <lineage>
        <taxon>Bacteria</taxon>
        <taxon>Bacillati</taxon>
        <taxon>Cyanobacteriota</taxon>
        <taxon>Cyanophyceae</taxon>
        <taxon>Gomontiellales</taxon>
        <taxon>Chamaesiphonaceae</taxon>
        <taxon>Chamaesiphon</taxon>
    </lineage>
</organism>
<gene>
    <name evidence="1" type="ORF">Cha6605_5228</name>
</gene>
<dbReference type="KEGG" id="cmp:Cha6605_5228"/>
<sequence length="72" mass="8210">MSNLPPNITKLNNFGHIWYQLCPEQPPVLPDSKSYPVIILSHRIYHPPGVIIYNTTLERSTAPVNVYQASHK</sequence>
<dbReference type="HOGENOM" id="CLU_2715026_0_0_3"/>
<dbReference type="Proteomes" id="UP000010366">
    <property type="component" value="Chromosome"/>
</dbReference>
<evidence type="ECO:0000313" key="1">
    <source>
        <dbReference type="EMBL" id="AFY96117.1"/>
    </source>
</evidence>
<evidence type="ECO:0000313" key="2">
    <source>
        <dbReference type="Proteomes" id="UP000010366"/>
    </source>
</evidence>
<keyword evidence="2" id="KW-1185">Reference proteome</keyword>
<accession>K9ULX4</accession>
<dbReference type="EMBL" id="CP003600">
    <property type="protein sequence ID" value="AFY96117.1"/>
    <property type="molecule type" value="Genomic_DNA"/>
</dbReference>
<dbReference type="STRING" id="1173020.Cha6605_5228"/>
<proteinExistence type="predicted"/>
<reference evidence="1 2" key="1">
    <citation type="submission" date="2012-05" db="EMBL/GenBank/DDBJ databases">
        <title>Finished chromosome of genome of Chamaesiphon sp. PCC 6605.</title>
        <authorList>
            <consortium name="US DOE Joint Genome Institute"/>
            <person name="Gugger M."/>
            <person name="Coursin T."/>
            <person name="Rippka R."/>
            <person name="Tandeau De Marsac N."/>
            <person name="Huntemann M."/>
            <person name="Wei C.-L."/>
            <person name="Han J."/>
            <person name="Detter J.C."/>
            <person name="Han C."/>
            <person name="Tapia R."/>
            <person name="Chen A."/>
            <person name="Kyrpides N."/>
            <person name="Mavromatis K."/>
            <person name="Markowitz V."/>
            <person name="Szeto E."/>
            <person name="Ivanova N."/>
            <person name="Pagani I."/>
            <person name="Pati A."/>
            <person name="Goodwin L."/>
            <person name="Nordberg H.P."/>
            <person name="Cantor M.N."/>
            <person name="Hua S.X."/>
            <person name="Woyke T."/>
            <person name="Kerfeld C.A."/>
        </authorList>
    </citation>
    <scope>NUCLEOTIDE SEQUENCE [LARGE SCALE GENOMIC DNA]</scope>
    <source>
        <strain evidence="2">ATCC 27169 / PCC 6605</strain>
    </source>
</reference>